<evidence type="ECO:0000313" key="3">
    <source>
        <dbReference type="EMBL" id="CAA9253573.1"/>
    </source>
</evidence>
<dbReference type="InterPro" id="IPR032466">
    <property type="entry name" value="Metal_Hydrolase"/>
</dbReference>
<dbReference type="PANTHER" id="PTHR43569">
    <property type="entry name" value="AMIDOHYDROLASE"/>
    <property type="match status" value="1"/>
</dbReference>
<organism evidence="3">
    <name type="scientific">uncultured Acidimicrobiales bacterium</name>
    <dbReference type="NCBI Taxonomy" id="310071"/>
    <lineage>
        <taxon>Bacteria</taxon>
        <taxon>Bacillati</taxon>
        <taxon>Actinomycetota</taxon>
        <taxon>Acidimicrobiia</taxon>
        <taxon>Acidimicrobiales</taxon>
        <taxon>environmental samples</taxon>
    </lineage>
</organism>
<dbReference type="SUPFAM" id="SSF51556">
    <property type="entry name" value="Metallo-dependent hydrolases"/>
    <property type="match status" value="1"/>
</dbReference>
<evidence type="ECO:0000259" key="2">
    <source>
        <dbReference type="Pfam" id="PF04909"/>
    </source>
</evidence>
<sequence>MQPEHEQWLAQVVEEPLDPSQRICDPHHHLWDHPGDRYLLEELRSDTGAGHQVTRTVFVECRSAYRPDGPEALQPVGETELVRAAAEQSSRSEGAEIAAIVGFADLLLGDAVTEVLEAHVAAADGRFRGVRHASAWDASTDIRASHTNPPPRLFEEPSFRQGFAALGRAGLHFEAWLYHPQLPELTDLARALPDVPVVLDHLGGPLGIGPYKGRREEVRETWRKDMTDVASCPNVVLKLGGIGMPVFGLDWHSRPEPPSSMALAAAWGPDIAWCIETFGPERCMFESNFPVDRRSCSYTVLWNAFQRIAEPASDTERSLLFHDTATRAYRLDASG</sequence>
<dbReference type="Pfam" id="PF04909">
    <property type="entry name" value="Amidohydro_2"/>
    <property type="match status" value="1"/>
</dbReference>
<dbReference type="GO" id="GO:0016787">
    <property type="term" value="F:hydrolase activity"/>
    <property type="evidence" value="ECO:0007669"/>
    <property type="project" value="InterPro"/>
</dbReference>
<evidence type="ECO:0000256" key="1">
    <source>
        <dbReference type="ARBA" id="ARBA00038310"/>
    </source>
</evidence>
<gene>
    <name evidence="3" type="ORF">AVDCRST_MAG50-2377</name>
</gene>
<dbReference type="InterPro" id="IPR006680">
    <property type="entry name" value="Amidohydro-rel"/>
</dbReference>
<dbReference type="AlphaFoldDB" id="A0A6J4ILJ3"/>
<feature type="domain" description="Amidohydrolase-related" evidence="2">
    <location>
        <begin position="24"/>
        <end position="331"/>
    </location>
</feature>
<accession>A0A6J4ILJ3</accession>
<reference evidence="3" key="1">
    <citation type="submission" date="2020-02" db="EMBL/GenBank/DDBJ databases">
        <authorList>
            <person name="Meier V. D."/>
        </authorList>
    </citation>
    <scope>NUCLEOTIDE SEQUENCE</scope>
    <source>
        <strain evidence="3">AVDCRST_MAG50</strain>
    </source>
</reference>
<dbReference type="Gene3D" id="3.20.20.140">
    <property type="entry name" value="Metal-dependent hydrolases"/>
    <property type="match status" value="1"/>
</dbReference>
<name>A0A6J4ILJ3_9ACTN</name>
<dbReference type="InterPro" id="IPR052350">
    <property type="entry name" value="Metallo-dep_Lactonases"/>
</dbReference>
<protein>
    <recommendedName>
        <fullName evidence="2">Amidohydrolase-related domain-containing protein</fullName>
    </recommendedName>
</protein>
<dbReference type="PANTHER" id="PTHR43569:SF1">
    <property type="entry name" value="BLL3371 PROTEIN"/>
    <property type="match status" value="1"/>
</dbReference>
<dbReference type="EMBL" id="CADCTF010000114">
    <property type="protein sequence ID" value="CAA9253573.1"/>
    <property type="molecule type" value="Genomic_DNA"/>
</dbReference>
<comment type="similarity">
    <text evidence="1">Belongs to the metallo-dependent hydrolases superfamily.</text>
</comment>
<proteinExistence type="inferred from homology"/>